<protein>
    <submittedName>
        <fullName evidence="2">Uncharacterized protein</fullName>
    </submittedName>
</protein>
<organism evidence="2 3">
    <name type="scientific">Bionectria ochroleuca</name>
    <name type="common">Gliocladium roseum</name>
    <dbReference type="NCBI Taxonomy" id="29856"/>
    <lineage>
        <taxon>Eukaryota</taxon>
        <taxon>Fungi</taxon>
        <taxon>Dikarya</taxon>
        <taxon>Ascomycota</taxon>
        <taxon>Pezizomycotina</taxon>
        <taxon>Sordariomycetes</taxon>
        <taxon>Hypocreomycetidae</taxon>
        <taxon>Hypocreales</taxon>
        <taxon>Bionectriaceae</taxon>
        <taxon>Clonostachys</taxon>
    </lineage>
</organism>
<dbReference type="AlphaFoldDB" id="A0A8H7TTF3"/>
<comment type="caution">
    <text evidence="2">The sequence shown here is derived from an EMBL/GenBank/DDBJ whole genome shotgun (WGS) entry which is preliminary data.</text>
</comment>
<evidence type="ECO:0000313" key="3">
    <source>
        <dbReference type="Proteomes" id="UP000616885"/>
    </source>
</evidence>
<evidence type="ECO:0000313" key="2">
    <source>
        <dbReference type="EMBL" id="KAF9756553.1"/>
    </source>
</evidence>
<gene>
    <name evidence="2" type="ORF">IM811_007497</name>
</gene>
<sequence>MDSRHACMQLTKSQHPPPKNQAQGCGVCLCLWRCPAPPGEDAVGDQGWALCHPMVPSCITSHPTGPIKHTRSERLIDPPPHVGGAAARRKDAPPTSSAMYLPKSTALRGYLQMYLEFLYMGFWKRLYCR</sequence>
<name>A0A8H7TTF3_BIOOC</name>
<feature type="region of interest" description="Disordered" evidence="1">
    <location>
        <begin position="69"/>
        <end position="95"/>
    </location>
</feature>
<evidence type="ECO:0000256" key="1">
    <source>
        <dbReference type="SAM" id="MobiDB-lite"/>
    </source>
</evidence>
<dbReference type="EMBL" id="JADCTT010000002">
    <property type="protein sequence ID" value="KAF9756553.1"/>
    <property type="molecule type" value="Genomic_DNA"/>
</dbReference>
<dbReference type="Proteomes" id="UP000616885">
    <property type="component" value="Unassembled WGS sequence"/>
</dbReference>
<reference evidence="2" key="1">
    <citation type="submission" date="2020-10" db="EMBL/GenBank/DDBJ databases">
        <title>High-Quality Genome Resource of Clonostachys rosea strain S41 by Oxford Nanopore Long-Read Sequencing.</title>
        <authorList>
            <person name="Wang H."/>
        </authorList>
    </citation>
    <scope>NUCLEOTIDE SEQUENCE</scope>
    <source>
        <strain evidence="2">S41</strain>
    </source>
</reference>
<proteinExistence type="predicted"/>
<accession>A0A8H7TTF3</accession>